<protein>
    <submittedName>
        <fullName evidence="2">Hint domain-containing protein</fullName>
    </submittedName>
</protein>
<evidence type="ECO:0000259" key="1">
    <source>
        <dbReference type="Pfam" id="PF13403"/>
    </source>
</evidence>
<organism evidence="2 3">
    <name type="scientific">Paragemmobacter straminiformis</name>
    <dbReference type="NCBI Taxonomy" id="2045119"/>
    <lineage>
        <taxon>Bacteria</taxon>
        <taxon>Pseudomonadati</taxon>
        <taxon>Pseudomonadota</taxon>
        <taxon>Alphaproteobacteria</taxon>
        <taxon>Rhodobacterales</taxon>
        <taxon>Paracoccaceae</taxon>
        <taxon>Paragemmobacter</taxon>
    </lineage>
</organism>
<accession>A0A842I849</accession>
<reference evidence="2 3" key="1">
    <citation type="journal article" date="2017" name="Int. J. Syst. Evol. Microbiol.">
        <title>Gemmobacter straminiformis sp. nov., isolated from an artificial fountain.</title>
        <authorList>
            <person name="Kang J.Y."/>
            <person name="Kim M.J."/>
            <person name="Chun J."/>
            <person name="Son K.P."/>
            <person name="Jahng K.Y."/>
        </authorList>
    </citation>
    <scope>NUCLEOTIDE SEQUENCE [LARGE SCALE GENOMIC DNA]</scope>
    <source>
        <strain evidence="2 3">CAM-8</strain>
    </source>
</reference>
<name>A0A842I849_9RHOB</name>
<gene>
    <name evidence="2" type="ORF">H7F16_08640</name>
</gene>
<keyword evidence="3" id="KW-1185">Reference proteome</keyword>
<dbReference type="InterPro" id="IPR028992">
    <property type="entry name" value="Hedgehog/Intein_dom"/>
</dbReference>
<evidence type="ECO:0000313" key="2">
    <source>
        <dbReference type="EMBL" id="MBC2835573.1"/>
    </source>
</evidence>
<dbReference type="Proteomes" id="UP000555411">
    <property type="component" value="Unassembled WGS sequence"/>
</dbReference>
<comment type="caution">
    <text evidence="2">The sequence shown here is derived from an EMBL/GenBank/DDBJ whole genome shotgun (WGS) entry which is preliminary data.</text>
</comment>
<dbReference type="RefSeq" id="WP_185797162.1">
    <property type="nucleotide sequence ID" value="NZ_JACLQD010000002.1"/>
</dbReference>
<dbReference type="Pfam" id="PF13403">
    <property type="entry name" value="Hint_2"/>
    <property type="match status" value="1"/>
</dbReference>
<dbReference type="EMBL" id="JACLQD010000002">
    <property type="protein sequence ID" value="MBC2835573.1"/>
    <property type="molecule type" value="Genomic_DNA"/>
</dbReference>
<feature type="domain" description="Hedgehog/Intein (Hint)" evidence="1">
    <location>
        <begin position="25"/>
        <end position="157"/>
    </location>
</feature>
<proteinExistence type="predicted"/>
<evidence type="ECO:0000313" key="3">
    <source>
        <dbReference type="Proteomes" id="UP000555411"/>
    </source>
</evidence>
<sequence length="180" mass="18723">MRPSRAIPVRSAASVAYSIQPEPCGLAQGARLLTPFGWCAVEDLLPGDLVTDRDGHATCIAAIETVHVRGRAATVLRVAADACGYGCPERPVLLPHDAAMLVAGDALSLHFGLDEALVPVEALANGEDVAVIELPSGLTWHNLTLERPALLVVDGLLLAQGCAAVPSLSPADGRLLRLSL</sequence>
<dbReference type="AlphaFoldDB" id="A0A842I849"/>